<evidence type="ECO:0000256" key="3">
    <source>
        <dbReference type="ARBA" id="ARBA00022723"/>
    </source>
</evidence>
<feature type="region of interest" description="Disordered" evidence="7">
    <location>
        <begin position="1"/>
        <end position="27"/>
    </location>
</feature>
<keyword evidence="9" id="KW-1185">Reference proteome</keyword>
<evidence type="ECO:0000313" key="8">
    <source>
        <dbReference type="EMBL" id="RJO68421.1"/>
    </source>
</evidence>
<dbReference type="GO" id="GO:0005506">
    <property type="term" value="F:iron ion binding"/>
    <property type="evidence" value="ECO:0007669"/>
    <property type="project" value="InterPro"/>
</dbReference>
<dbReference type="RefSeq" id="WP_120045225.1">
    <property type="nucleotide sequence ID" value="NZ_QZFU01000055.1"/>
</dbReference>
<dbReference type="AlphaFoldDB" id="A0A3A4JRV8"/>
<dbReference type="InterPro" id="IPR036396">
    <property type="entry name" value="Cyt_P450_sf"/>
</dbReference>
<evidence type="ECO:0000256" key="1">
    <source>
        <dbReference type="ARBA" id="ARBA00010617"/>
    </source>
</evidence>
<accession>A0A3A4JRV8</accession>
<name>A0A3A4JRV8_9NOCA</name>
<dbReference type="PANTHER" id="PTHR46696">
    <property type="entry name" value="P450, PUTATIVE (EUROFUNG)-RELATED"/>
    <property type="match status" value="1"/>
</dbReference>
<evidence type="ECO:0000256" key="4">
    <source>
        <dbReference type="ARBA" id="ARBA00023002"/>
    </source>
</evidence>
<dbReference type="EMBL" id="QZFU01000055">
    <property type="protein sequence ID" value="RJO68421.1"/>
    <property type="molecule type" value="Genomic_DNA"/>
</dbReference>
<reference evidence="8 9" key="1">
    <citation type="submission" date="2018-09" db="EMBL/GenBank/DDBJ databases">
        <title>YIM PH21274 draft genome.</title>
        <authorList>
            <person name="Miao C."/>
        </authorList>
    </citation>
    <scope>NUCLEOTIDE SEQUENCE [LARGE SCALE GENOMIC DNA]</scope>
    <source>
        <strain evidence="8 9">YIM PH 21724</strain>
    </source>
</reference>
<evidence type="ECO:0000256" key="7">
    <source>
        <dbReference type="SAM" id="MobiDB-lite"/>
    </source>
</evidence>
<dbReference type="GO" id="GO:0020037">
    <property type="term" value="F:heme binding"/>
    <property type="evidence" value="ECO:0007669"/>
    <property type="project" value="InterPro"/>
</dbReference>
<dbReference type="GO" id="GO:0016705">
    <property type="term" value="F:oxidoreductase activity, acting on paired donors, with incorporation or reduction of molecular oxygen"/>
    <property type="evidence" value="ECO:0007669"/>
    <property type="project" value="InterPro"/>
</dbReference>
<comment type="similarity">
    <text evidence="1">Belongs to the cytochrome P450 family.</text>
</comment>
<dbReference type="PRINTS" id="PR00359">
    <property type="entry name" value="BP450"/>
</dbReference>
<keyword evidence="2" id="KW-0349">Heme</keyword>
<gene>
    <name evidence="8" type="ORF">D5S18_34025</name>
</gene>
<keyword evidence="6" id="KW-0503">Monooxygenase</keyword>
<dbReference type="PANTHER" id="PTHR46696:SF1">
    <property type="entry name" value="CYTOCHROME P450 YJIB-RELATED"/>
    <property type="match status" value="1"/>
</dbReference>
<dbReference type="Gene3D" id="1.10.630.10">
    <property type="entry name" value="Cytochrome P450"/>
    <property type="match status" value="1"/>
</dbReference>
<sequence length="426" mass="46208">MSTPQSQGWGNACPVTHGSPTVSDEPRIPMYSPEFAADPHRFYREMRRKYGSLAPIELSPGVPATLVVGYRTALQILNDPDHFPADPRAWQQDIPADCPVLPMMGWRPLASRSAGTDFLRYRQATTAAIGQVDLFALHDIVEEIAIPLVNTFCERGKADLLQQYVFPLVFQVMLNVLGCTPEIGQSVAAGIAAVVEGIDAEKGNRMMLDGLAELVALKQSEPRADITSAFIAHPTRLNDDELVNQVSQIFGPGIEFLTNLINNTLLLILTDDRFGGSVLGGNLSTREALDEVLFNDPPLANLLTTYPRQPVFIDEVWLPAHQPVLISMAACNNDPAIRTEQAGSNRAHLAWGVGPHTCPAQAMAYLIAQDAIDQLLDALPEVRLDTAAEQPAWRPGPFSRALTGLPVRFPATTPLIAPPPHSVAGA</sequence>
<dbReference type="GO" id="GO:0004497">
    <property type="term" value="F:monooxygenase activity"/>
    <property type="evidence" value="ECO:0007669"/>
    <property type="project" value="UniProtKB-KW"/>
</dbReference>
<comment type="caution">
    <text evidence="8">The sequence shown here is derived from an EMBL/GenBank/DDBJ whole genome shotgun (WGS) entry which is preliminary data.</text>
</comment>
<keyword evidence="3" id="KW-0479">Metal-binding</keyword>
<proteinExistence type="inferred from homology"/>
<dbReference type="InterPro" id="IPR017972">
    <property type="entry name" value="Cyt_P450_CS"/>
</dbReference>
<evidence type="ECO:0000256" key="5">
    <source>
        <dbReference type="ARBA" id="ARBA00023004"/>
    </source>
</evidence>
<dbReference type="InterPro" id="IPR002397">
    <property type="entry name" value="Cyt_P450_B"/>
</dbReference>
<keyword evidence="5" id="KW-0408">Iron</keyword>
<organism evidence="8 9">
    <name type="scientific">Nocardia panacis</name>
    <dbReference type="NCBI Taxonomy" id="2340916"/>
    <lineage>
        <taxon>Bacteria</taxon>
        <taxon>Bacillati</taxon>
        <taxon>Actinomycetota</taxon>
        <taxon>Actinomycetes</taxon>
        <taxon>Mycobacteriales</taxon>
        <taxon>Nocardiaceae</taxon>
        <taxon>Nocardia</taxon>
    </lineage>
</organism>
<protein>
    <submittedName>
        <fullName evidence="8">Cytochrome P450</fullName>
    </submittedName>
</protein>
<keyword evidence="4" id="KW-0560">Oxidoreductase</keyword>
<evidence type="ECO:0000256" key="2">
    <source>
        <dbReference type="ARBA" id="ARBA00022617"/>
    </source>
</evidence>
<dbReference type="SUPFAM" id="SSF48264">
    <property type="entry name" value="Cytochrome P450"/>
    <property type="match status" value="1"/>
</dbReference>
<evidence type="ECO:0000256" key="6">
    <source>
        <dbReference type="ARBA" id="ARBA00023033"/>
    </source>
</evidence>
<dbReference type="Proteomes" id="UP000266677">
    <property type="component" value="Unassembled WGS sequence"/>
</dbReference>
<evidence type="ECO:0000313" key="9">
    <source>
        <dbReference type="Proteomes" id="UP000266677"/>
    </source>
</evidence>
<dbReference type="PROSITE" id="PS00086">
    <property type="entry name" value="CYTOCHROME_P450"/>
    <property type="match status" value="1"/>
</dbReference>
<dbReference type="OrthoDB" id="4154936at2"/>